<reference evidence="1" key="1">
    <citation type="submission" date="2023-04" db="EMBL/GenBank/DDBJ databases">
        <title>Phytophthora lilii NBRC 32176.</title>
        <authorList>
            <person name="Ichikawa N."/>
            <person name="Sato H."/>
            <person name="Tonouchi N."/>
        </authorList>
    </citation>
    <scope>NUCLEOTIDE SEQUENCE</scope>
    <source>
        <strain evidence="1">NBRC 32176</strain>
    </source>
</reference>
<proteinExistence type="predicted"/>
<organism evidence="1 2">
    <name type="scientific">Phytophthora lilii</name>
    <dbReference type="NCBI Taxonomy" id="2077276"/>
    <lineage>
        <taxon>Eukaryota</taxon>
        <taxon>Sar</taxon>
        <taxon>Stramenopiles</taxon>
        <taxon>Oomycota</taxon>
        <taxon>Peronosporomycetes</taxon>
        <taxon>Peronosporales</taxon>
        <taxon>Peronosporaceae</taxon>
        <taxon>Phytophthora</taxon>
    </lineage>
</organism>
<protein>
    <submittedName>
        <fullName evidence="1">Unnamed protein product</fullName>
    </submittedName>
</protein>
<dbReference type="Proteomes" id="UP001165083">
    <property type="component" value="Unassembled WGS sequence"/>
</dbReference>
<accession>A0A9W6UBA2</accession>
<keyword evidence="2" id="KW-1185">Reference proteome</keyword>
<evidence type="ECO:0000313" key="2">
    <source>
        <dbReference type="Proteomes" id="UP001165083"/>
    </source>
</evidence>
<sequence length="311" mass="34795">MSLLTPIPMQTQENSATVTENHLCIQSDITIIEQKCNEIMQQGDVHISEGEQQAGLSCFSEALKMLSDVKLQHASQRLSRMKARCWRKYTQQQSLLCDFSDSASVEILLALMKKLKRSMKCCDAGLEKVKCMLELGRINVRLLRSSSPRAFFSLEQTLALLEEAYLHGDCLGIPHLSQALRTSLGMAYFAEIEEYSRNNSDTIDKNSRSRFLCWASGALLANAESVGVVDLNTPPSDTDTDITAQEALTMQLQQLTACPIESQQHTRDKIEEMAQITAKNVRQLPDTWTIISLTIGLSSELVITRFSVRNT</sequence>
<gene>
    <name evidence="1" type="ORF">Plil01_001269700</name>
</gene>
<dbReference type="AlphaFoldDB" id="A0A9W6UBA2"/>
<dbReference type="EMBL" id="BSXW01000800">
    <property type="protein sequence ID" value="GMF29848.1"/>
    <property type="molecule type" value="Genomic_DNA"/>
</dbReference>
<evidence type="ECO:0000313" key="1">
    <source>
        <dbReference type="EMBL" id="GMF29848.1"/>
    </source>
</evidence>
<name>A0A9W6UBA2_9STRA</name>
<comment type="caution">
    <text evidence="1">The sequence shown here is derived from an EMBL/GenBank/DDBJ whole genome shotgun (WGS) entry which is preliminary data.</text>
</comment>